<comment type="caution">
    <text evidence="1">The sequence shown here is derived from an EMBL/GenBank/DDBJ whole genome shotgun (WGS) entry which is preliminary data.</text>
</comment>
<evidence type="ECO:0000313" key="1">
    <source>
        <dbReference type="EMBL" id="CAI6367035.1"/>
    </source>
</evidence>
<organism evidence="1 2">
    <name type="scientific">Macrosiphum euphorbiae</name>
    <name type="common">potato aphid</name>
    <dbReference type="NCBI Taxonomy" id="13131"/>
    <lineage>
        <taxon>Eukaryota</taxon>
        <taxon>Metazoa</taxon>
        <taxon>Ecdysozoa</taxon>
        <taxon>Arthropoda</taxon>
        <taxon>Hexapoda</taxon>
        <taxon>Insecta</taxon>
        <taxon>Pterygota</taxon>
        <taxon>Neoptera</taxon>
        <taxon>Paraneoptera</taxon>
        <taxon>Hemiptera</taxon>
        <taxon>Sternorrhyncha</taxon>
        <taxon>Aphidomorpha</taxon>
        <taxon>Aphidoidea</taxon>
        <taxon>Aphididae</taxon>
        <taxon>Macrosiphini</taxon>
        <taxon>Macrosiphum</taxon>
    </lineage>
</organism>
<dbReference type="AlphaFoldDB" id="A0AAV0XF84"/>
<sequence length="94" mass="10665">MRYRAVSRSVSDAFLVRVHVRQPVVQGPSVVFTFAKRHELQALARQLFLDHVPALDSDNVVNLVWCARVSPFAGFAMTANNDPNPMNGLLRYRR</sequence>
<protein>
    <submittedName>
        <fullName evidence="1">Uncharacterized protein</fullName>
    </submittedName>
</protein>
<gene>
    <name evidence="1" type="ORF">MEUPH1_LOCUS21554</name>
</gene>
<accession>A0AAV0XF84</accession>
<evidence type="ECO:0000313" key="2">
    <source>
        <dbReference type="Proteomes" id="UP001160148"/>
    </source>
</evidence>
<dbReference type="EMBL" id="CARXXK010000004">
    <property type="protein sequence ID" value="CAI6367035.1"/>
    <property type="molecule type" value="Genomic_DNA"/>
</dbReference>
<dbReference type="Proteomes" id="UP001160148">
    <property type="component" value="Unassembled WGS sequence"/>
</dbReference>
<name>A0AAV0XF84_9HEMI</name>
<proteinExistence type="predicted"/>
<reference evidence="1 2" key="1">
    <citation type="submission" date="2023-01" db="EMBL/GenBank/DDBJ databases">
        <authorList>
            <person name="Whitehead M."/>
        </authorList>
    </citation>
    <scope>NUCLEOTIDE SEQUENCE [LARGE SCALE GENOMIC DNA]</scope>
</reference>
<keyword evidence="2" id="KW-1185">Reference proteome</keyword>